<dbReference type="PANTHER" id="PTHR34301:SF8">
    <property type="entry name" value="ATPASE DOMAIN-CONTAINING PROTEIN"/>
    <property type="match status" value="1"/>
</dbReference>
<proteinExistence type="predicted"/>
<dbReference type="AlphaFoldDB" id="A0A0E3PV19"/>
<dbReference type="PATRIC" id="fig|1434118.4.peg.5615"/>
<accession>A0A0E3PV19</accession>
<dbReference type="HOGENOM" id="CLU_054748_0_0_2"/>
<dbReference type="RefSeq" id="WP_048185464.1">
    <property type="nucleotide sequence ID" value="NZ_CP009508.1"/>
</dbReference>
<dbReference type="Proteomes" id="UP000033123">
    <property type="component" value="Chromosome"/>
</dbReference>
<dbReference type="Gene3D" id="3.40.50.300">
    <property type="entry name" value="P-loop containing nucleotide triphosphate hydrolases"/>
    <property type="match status" value="1"/>
</dbReference>
<dbReference type="InterPro" id="IPR027417">
    <property type="entry name" value="P-loop_NTPase"/>
</dbReference>
<dbReference type="SUPFAM" id="SSF52540">
    <property type="entry name" value="P-loop containing nucleoside triphosphate hydrolases"/>
    <property type="match status" value="1"/>
</dbReference>
<organism evidence="1 2">
    <name type="scientific">Methanosarcina siciliae C2J</name>
    <dbReference type="NCBI Taxonomy" id="1434118"/>
    <lineage>
        <taxon>Archaea</taxon>
        <taxon>Methanobacteriati</taxon>
        <taxon>Methanobacteriota</taxon>
        <taxon>Stenosarchaea group</taxon>
        <taxon>Methanomicrobia</taxon>
        <taxon>Methanosarcinales</taxon>
        <taxon>Methanosarcinaceae</taxon>
        <taxon>Methanosarcina</taxon>
    </lineage>
</organism>
<dbReference type="EMBL" id="CP009508">
    <property type="protein sequence ID" value="AKB38978.1"/>
    <property type="molecule type" value="Genomic_DNA"/>
</dbReference>
<dbReference type="PANTHER" id="PTHR34301">
    <property type="entry name" value="DNA-BINDING PROTEIN-RELATED"/>
    <property type="match status" value="1"/>
</dbReference>
<protein>
    <submittedName>
        <fullName evidence="1">Putative ATPase (AAA+ superfamily)</fullName>
    </submittedName>
</protein>
<dbReference type="GeneID" id="24874133"/>
<gene>
    <name evidence="1" type="ORF">MSSAC_4388</name>
</gene>
<evidence type="ECO:0000313" key="2">
    <source>
        <dbReference type="Proteomes" id="UP000033123"/>
    </source>
</evidence>
<dbReference type="STRING" id="1434118.MSSAC_4388"/>
<evidence type="ECO:0000313" key="1">
    <source>
        <dbReference type="EMBL" id="AKB38978.1"/>
    </source>
</evidence>
<sequence length="394" mass="45709">MMPVGSPAIGEDFVDREQEIKQILTALKKDNILLAAPRRFGKTSIMRKLERELFGDGSVVIFLDVESVNSPQRFLSEIIMELTDFKEFGIKSGFLPKIKNICKLVQDNIEEIEIHTIFKAKLRSSVEESLKEDWIDKSDAIFRIINNSNLNVYFIFDEFPIAIKNMDSMDAKIFLSWFRRLRQTCTNVRFIVGGSVSIERVLRNVGGTNVINDFKTIRVNGFERDVALQIVKNVFEEENWGYTPILGNKILDCVGESYIPYFVGIMLSAIMDEQIITLKVVDSDLIENVYNARLLGSKSKHYFDPYFDRLRIFYHEMDVKAAKAILGRISTTENYPLELAFDAFQQETGSHDYEHFLDLISDLENDFYIEINDGKLNFYSKMLKDWWRIFHGKI</sequence>
<dbReference type="KEGG" id="msj:MSSAC_4388"/>
<name>A0A0E3PV19_9EURY</name>
<reference evidence="1 2" key="1">
    <citation type="submission" date="2014-07" db="EMBL/GenBank/DDBJ databases">
        <title>Methanogenic archaea and the global carbon cycle.</title>
        <authorList>
            <person name="Henriksen J.R."/>
            <person name="Luke J."/>
            <person name="Reinhart S."/>
            <person name="Benedict M.N."/>
            <person name="Youngblut N.D."/>
            <person name="Metcalf M.E."/>
            <person name="Whitaker R.J."/>
            <person name="Metcalf W.W."/>
        </authorList>
    </citation>
    <scope>NUCLEOTIDE SEQUENCE [LARGE SCALE GENOMIC DNA]</scope>
    <source>
        <strain evidence="1 2">C2J</strain>
    </source>
</reference>